<dbReference type="InterPro" id="IPR011257">
    <property type="entry name" value="DNA_glycosylase"/>
</dbReference>
<protein>
    <recommendedName>
        <fullName evidence="2">DNA-(apurinic or apyrimidinic site) lyase</fullName>
        <ecNumber evidence="2">4.2.99.18</ecNumber>
    </recommendedName>
</protein>
<dbReference type="SUPFAM" id="SSF48150">
    <property type="entry name" value="DNA-glycosylase"/>
    <property type="match status" value="1"/>
</dbReference>
<dbReference type="PANTHER" id="PTHR10242">
    <property type="entry name" value="8-OXOGUANINE DNA GLYCOSYLASE"/>
    <property type="match status" value="1"/>
</dbReference>
<dbReference type="SMART" id="SM00478">
    <property type="entry name" value="ENDO3c"/>
    <property type="match status" value="1"/>
</dbReference>
<dbReference type="PANTHER" id="PTHR10242:SF2">
    <property type="entry name" value="N-GLYCOSYLASE_DNA LYASE"/>
    <property type="match status" value="1"/>
</dbReference>
<evidence type="ECO:0000313" key="12">
    <source>
        <dbReference type="EMBL" id="RXK39511.1"/>
    </source>
</evidence>
<dbReference type="GO" id="GO:0005634">
    <property type="term" value="C:nucleus"/>
    <property type="evidence" value="ECO:0007669"/>
    <property type="project" value="TreeGrafter"/>
</dbReference>
<dbReference type="STRING" id="5217.A0A4Q1BNR5"/>
<dbReference type="CDD" id="cd00056">
    <property type="entry name" value="ENDO3c"/>
    <property type="match status" value="1"/>
</dbReference>
<evidence type="ECO:0000256" key="1">
    <source>
        <dbReference type="ARBA" id="ARBA00010679"/>
    </source>
</evidence>
<evidence type="ECO:0000256" key="2">
    <source>
        <dbReference type="ARBA" id="ARBA00012720"/>
    </source>
</evidence>
<dbReference type="InterPro" id="IPR012904">
    <property type="entry name" value="OGG_N"/>
</dbReference>
<dbReference type="VEuPathDB" id="FungiDB:TREMEDRAFT_68703"/>
<feature type="region of interest" description="Disordered" evidence="10">
    <location>
        <begin position="386"/>
        <end position="424"/>
    </location>
</feature>
<dbReference type="InterPro" id="IPR003265">
    <property type="entry name" value="HhH-GPD_domain"/>
</dbReference>
<dbReference type="AlphaFoldDB" id="A0A4Q1BNR5"/>
<dbReference type="EMBL" id="SDIL01000030">
    <property type="protein sequence ID" value="RXK39511.1"/>
    <property type="molecule type" value="Genomic_DNA"/>
</dbReference>
<dbReference type="GO" id="GO:0003684">
    <property type="term" value="F:damaged DNA binding"/>
    <property type="evidence" value="ECO:0007669"/>
    <property type="project" value="InterPro"/>
</dbReference>
<evidence type="ECO:0000256" key="6">
    <source>
        <dbReference type="ARBA" id="ARBA00023239"/>
    </source>
</evidence>
<keyword evidence="4" id="KW-0378">Hydrolase</keyword>
<dbReference type="GO" id="GO:0006289">
    <property type="term" value="P:nucleotide-excision repair"/>
    <property type="evidence" value="ECO:0007669"/>
    <property type="project" value="InterPro"/>
</dbReference>
<dbReference type="SUPFAM" id="SSF55945">
    <property type="entry name" value="TATA-box binding protein-like"/>
    <property type="match status" value="1"/>
</dbReference>
<gene>
    <name evidence="12" type="ORF">M231_03180</name>
</gene>
<dbReference type="OrthoDB" id="238681at2759"/>
<evidence type="ECO:0000256" key="9">
    <source>
        <dbReference type="ARBA" id="ARBA00044632"/>
    </source>
</evidence>
<keyword evidence="6" id="KW-0456">Lyase</keyword>
<dbReference type="GO" id="GO:0006285">
    <property type="term" value="P:base-excision repair, AP site formation"/>
    <property type="evidence" value="ECO:0007669"/>
    <property type="project" value="TreeGrafter"/>
</dbReference>
<name>A0A4Q1BNR5_TREME</name>
<evidence type="ECO:0000256" key="3">
    <source>
        <dbReference type="ARBA" id="ARBA00022763"/>
    </source>
</evidence>
<dbReference type="Gene3D" id="1.10.340.30">
    <property type="entry name" value="Hypothetical protein, domain 2"/>
    <property type="match status" value="1"/>
</dbReference>
<dbReference type="EC" id="4.2.99.18" evidence="2"/>
<evidence type="ECO:0000256" key="10">
    <source>
        <dbReference type="SAM" id="MobiDB-lite"/>
    </source>
</evidence>
<sequence>MPPMIKTLSRPPFPSGWGSIPTTLSNLSLSNTLPVGQSFLWHKRTLPAAGPDEPLEEYSRAIRNPCRVIFLRQSIHRLHYVSLLPDGSTSKDEETRQWLEDYFQLVDYPDLSLLYKEWRDRDTELFGKIEFDSKAIGVRVLRQDPWECLISFITSTNNHITRISSLMHKLSINYSKPLFTIEQFEGSSSITYHPFPIPEDFPDSFETNLRQLGFGYRASFIESSIKSLRQQFGSNPGSIEKGLVDLRKKDLDVIKECLISLKGVGRKVADCVMLMSLDQPSLIPVDTHVASIAARHPSFPSRLRNKTMSKQMYDDIQLFLADRWGPLGGWCQAVMFAADLPPIRPVSKLAQIKAEVSCSVSDESTLFESKNIVMVDQIIQDVEPISVAKSRSKRSKPTSDGAENGVVLEHKRTRRVSGMPKSPS</sequence>
<accession>A0A4Q1BNR5</accession>
<keyword evidence="7" id="KW-0511">Multifunctional enzyme</keyword>
<comment type="caution">
    <text evidence="12">The sequence shown here is derived from an EMBL/GenBank/DDBJ whole genome shotgun (WGS) entry which is preliminary data.</text>
</comment>
<evidence type="ECO:0000256" key="8">
    <source>
        <dbReference type="ARBA" id="ARBA00023295"/>
    </source>
</evidence>
<comment type="catalytic activity">
    <reaction evidence="9">
        <text>2'-deoxyribonucleotide-(2'-deoxyribose 5'-phosphate)-2'-deoxyribonucleotide-DNA = a 3'-end 2'-deoxyribonucleotide-(2,3-dehydro-2,3-deoxyribose 5'-phosphate)-DNA + a 5'-end 5'-phospho-2'-deoxyribonucleoside-DNA + H(+)</text>
        <dbReference type="Rhea" id="RHEA:66592"/>
        <dbReference type="Rhea" id="RHEA-COMP:13180"/>
        <dbReference type="Rhea" id="RHEA-COMP:16897"/>
        <dbReference type="Rhea" id="RHEA-COMP:17067"/>
        <dbReference type="ChEBI" id="CHEBI:15378"/>
        <dbReference type="ChEBI" id="CHEBI:136412"/>
        <dbReference type="ChEBI" id="CHEBI:157695"/>
        <dbReference type="ChEBI" id="CHEBI:167181"/>
        <dbReference type="EC" id="4.2.99.18"/>
    </reaction>
</comment>
<dbReference type="InterPro" id="IPR023170">
    <property type="entry name" value="HhH_base_excis_C"/>
</dbReference>
<keyword evidence="8" id="KW-0326">Glycosidase</keyword>
<dbReference type="Proteomes" id="UP000289152">
    <property type="component" value="Unassembled WGS sequence"/>
</dbReference>
<keyword evidence="3" id="KW-0227">DNA damage</keyword>
<evidence type="ECO:0000256" key="7">
    <source>
        <dbReference type="ARBA" id="ARBA00023268"/>
    </source>
</evidence>
<dbReference type="Gene3D" id="3.30.310.40">
    <property type="match status" value="1"/>
</dbReference>
<dbReference type="InParanoid" id="A0A4Q1BNR5"/>
<keyword evidence="13" id="KW-1185">Reference proteome</keyword>
<dbReference type="InterPro" id="IPR052054">
    <property type="entry name" value="Oxidative_DNA_repair_enzyme"/>
</dbReference>
<feature type="domain" description="HhH-GPD" evidence="11">
    <location>
        <begin position="154"/>
        <end position="327"/>
    </location>
</feature>
<keyword evidence="5" id="KW-0234">DNA repair</keyword>
<evidence type="ECO:0000313" key="13">
    <source>
        <dbReference type="Proteomes" id="UP000289152"/>
    </source>
</evidence>
<evidence type="ECO:0000259" key="11">
    <source>
        <dbReference type="SMART" id="SM00478"/>
    </source>
</evidence>
<dbReference type="GO" id="GO:0034039">
    <property type="term" value="F:8-oxo-7,8-dihydroguanine DNA N-glycosylase activity"/>
    <property type="evidence" value="ECO:0007669"/>
    <property type="project" value="TreeGrafter"/>
</dbReference>
<dbReference type="Pfam" id="PF07934">
    <property type="entry name" value="OGG_N"/>
    <property type="match status" value="1"/>
</dbReference>
<comment type="similarity">
    <text evidence="1">Belongs to the type-1 OGG1 family.</text>
</comment>
<dbReference type="Gene3D" id="1.10.1670.10">
    <property type="entry name" value="Helix-hairpin-Helix base-excision DNA repair enzymes (C-terminal)"/>
    <property type="match status" value="1"/>
</dbReference>
<evidence type="ECO:0000256" key="4">
    <source>
        <dbReference type="ARBA" id="ARBA00022801"/>
    </source>
</evidence>
<organism evidence="12 13">
    <name type="scientific">Tremella mesenterica</name>
    <name type="common">Jelly fungus</name>
    <dbReference type="NCBI Taxonomy" id="5217"/>
    <lineage>
        <taxon>Eukaryota</taxon>
        <taxon>Fungi</taxon>
        <taxon>Dikarya</taxon>
        <taxon>Basidiomycota</taxon>
        <taxon>Agaricomycotina</taxon>
        <taxon>Tremellomycetes</taxon>
        <taxon>Tremellales</taxon>
        <taxon>Tremellaceae</taxon>
        <taxon>Tremella</taxon>
    </lineage>
</organism>
<proteinExistence type="inferred from homology"/>
<reference evidence="12 13" key="1">
    <citation type="submission" date="2016-06" db="EMBL/GenBank/DDBJ databases">
        <title>Evolution of pathogenesis and genome organization in the Tremellales.</title>
        <authorList>
            <person name="Cuomo C."/>
            <person name="Litvintseva A."/>
            <person name="Heitman J."/>
            <person name="Chen Y."/>
            <person name="Sun S."/>
            <person name="Springer D."/>
            <person name="Dromer F."/>
            <person name="Young S."/>
            <person name="Zeng Q."/>
            <person name="Chapman S."/>
            <person name="Gujja S."/>
            <person name="Saif S."/>
            <person name="Birren B."/>
        </authorList>
    </citation>
    <scope>NUCLEOTIDE SEQUENCE [LARGE SCALE GENOMIC DNA]</scope>
    <source>
        <strain evidence="12 13">ATCC 28783</strain>
    </source>
</reference>
<evidence type="ECO:0000256" key="5">
    <source>
        <dbReference type="ARBA" id="ARBA00023204"/>
    </source>
</evidence>
<dbReference type="GO" id="GO:0140078">
    <property type="term" value="F:class I DNA-(apurinic or apyrimidinic site) endonuclease activity"/>
    <property type="evidence" value="ECO:0007669"/>
    <property type="project" value="UniProtKB-EC"/>
</dbReference>